<dbReference type="PANTHER" id="PTHR43245:SF13">
    <property type="entry name" value="UDP-D-APIOSE_UDP-D-XYLOSE SYNTHASE 2"/>
    <property type="match status" value="1"/>
</dbReference>
<evidence type="ECO:0000313" key="3">
    <source>
        <dbReference type="Proteomes" id="UP001630303"/>
    </source>
</evidence>
<accession>A0ABW9GKH2</accession>
<dbReference type="Pfam" id="PF01370">
    <property type="entry name" value="Epimerase"/>
    <property type="match status" value="1"/>
</dbReference>
<evidence type="ECO:0000259" key="1">
    <source>
        <dbReference type="Pfam" id="PF01370"/>
    </source>
</evidence>
<name>A0ABW9GKH2_9MICO</name>
<dbReference type="EMBL" id="JAROCE010000004">
    <property type="protein sequence ID" value="MFM2721330.1"/>
    <property type="molecule type" value="Genomic_DNA"/>
</dbReference>
<evidence type="ECO:0000313" key="2">
    <source>
        <dbReference type="EMBL" id="MFM2721330.1"/>
    </source>
</evidence>
<dbReference type="Gene3D" id="3.40.50.720">
    <property type="entry name" value="NAD(P)-binding Rossmann-like Domain"/>
    <property type="match status" value="1"/>
</dbReference>
<reference evidence="2 3" key="1">
    <citation type="submission" date="2023-03" db="EMBL/GenBank/DDBJ databases">
        <title>MT1 and MT2 Draft Genomes of Novel Species.</title>
        <authorList>
            <person name="Venkateswaran K."/>
        </authorList>
    </citation>
    <scope>NUCLEOTIDE SEQUENCE [LARGE SCALE GENOMIC DNA]</scope>
    <source>
        <strain evidence="2 3">IF8SW-P5</strain>
    </source>
</reference>
<dbReference type="InterPro" id="IPR001509">
    <property type="entry name" value="Epimerase_deHydtase"/>
</dbReference>
<sequence length="306" mass="33064">MGADGAWVIGRGLLGRAVERERGTSAAARPIRWGDPDSSVIDLRTHATALARREGPLEIYWCAGRGVTSTPREQLDLEVDVFRRALEVFADVLQGRDVRVFLSSSVGGAYALAPYPPFTEETPVAPGSSYGVAKLAMEQELAAFARQTGWRTFVGRITNLYGPGQDMAKGQGLVSVITDSYVTGHPVSLYVSLDTLRDYIYEDDCARVIVAGMRRLSSEPAGSSITKIIGAMSAVSIGALLGEATRLRRQRSRITLGQGRAGGQSSDLRVRSVVWPELDALVRTTLPEGLDKVFRARLAAQGNGRR</sequence>
<dbReference type="Proteomes" id="UP001630303">
    <property type="component" value="Unassembled WGS sequence"/>
</dbReference>
<gene>
    <name evidence="2" type="ORF">P5G46_12505</name>
</gene>
<proteinExistence type="predicted"/>
<keyword evidence="3" id="KW-1185">Reference proteome</keyword>
<dbReference type="InterPro" id="IPR036291">
    <property type="entry name" value="NAD(P)-bd_dom_sf"/>
</dbReference>
<dbReference type="PANTHER" id="PTHR43245">
    <property type="entry name" value="BIFUNCTIONAL POLYMYXIN RESISTANCE PROTEIN ARNA"/>
    <property type="match status" value="1"/>
</dbReference>
<protein>
    <submittedName>
        <fullName evidence="2">NAD-dependent epimerase/dehydratase family protein</fullName>
    </submittedName>
</protein>
<feature type="domain" description="NAD-dependent epimerase/dehydratase" evidence="1">
    <location>
        <begin position="53"/>
        <end position="221"/>
    </location>
</feature>
<dbReference type="SUPFAM" id="SSF51735">
    <property type="entry name" value="NAD(P)-binding Rossmann-fold domains"/>
    <property type="match status" value="1"/>
</dbReference>
<dbReference type="RefSeq" id="WP_408905826.1">
    <property type="nucleotide sequence ID" value="NZ_JAROCE010000004.1"/>
</dbReference>
<dbReference type="InterPro" id="IPR050177">
    <property type="entry name" value="Lipid_A_modif_metabolic_enz"/>
</dbReference>
<comment type="caution">
    <text evidence="2">The sequence shown here is derived from an EMBL/GenBank/DDBJ whole genome shotgun (WGS) entry which is preliminary data.</text>
</comment>
<organism evidence="2 3">
    <name type="scientific">Microbacterium mcarthurae</name>
    <dbReference type="NCBI Taxonomy" id="3035918"/>
    <lineage>
        <taxon>Bacteria</taxon>
        <taxon>Bacillati</taxon>
        <taxon>Actinomycetota</taxon>
        <taxon>Actinomycetes</taxon>
        <taxon>Micrococcales</taxon>
        <taxon>Microbacteriaceae</taxon>
        <taxon>Microbacterium</taxon>
    </lineage>
</organism>